<evidence type="ECO:0008006" key="3">
    <source>
        <dbReference type="Google" id="ProtNLM"/>
    </source>
</evidence>
<evidence type="ECO:0000313" key="1">
    <source>
        <dbReference type="EMBL" id="OGF13999.1"/>
    </source>
</evidence>
<proteinExistence type="predicted"/>
<dbReference type="EMBL" id="MFFM01000009">
    <property type="protein sequence ID" value="OGF13999.1"/>
    <property type="molecule type" value="Genomic_DNA"/>
</dbReference>
<protein>
    <recommendedName>
        <fullName evidence="3">NERD domain-containing protein</fullName>
    </recommendedName>
</protein>
<accession>A0A1F5RHV1</accession>
<organism evidence="1 2">
    <name type="scientific">Candidatus Edwardsbacteria bacterium GWF2_54_11</name>
    <dbReference type="NCBI Taxonomy" id="1817851"/>
    <lineage>
        <taxon>Bacteria</taxon>
        <taxon>Candidatus Edwardsiibacteriota</taxon>
    </lineage>
</organism>
<evidence type="ECO:0000313" key="2">
    <source>
        <dbReference type="Proteomes" id="UP000177230"/>
    </source>
</evidence>
<reference evidence="1 2" key="1">
    <citation type="journal article" date="2016" name="Nat. Commun.">
        <title>Thousands of microbial genomes shed light on interconnected biogeochemical processes in an aquifer system.</title>
        <authorList>
            <person name="Anantharaman K."/>
            <person name="Brown C.T."/>
            <person name="Hug L.A."/>
            <person name="Sharon I."/>
            <person name="Castelle C.J."/>
            <person name="Probst A.J."/>
            <person name="Thomas B.C."/>
            <person name="Singh A."/>
            <person name="Wilkins M.J."/>
            <person name="Karaoz U."/>
            <person name="Brodie E.L."/>
            <person name="Williams K.H."/>
            <person name="Hubbard S.S."/>
            <person name="Banfield J.F."/>
        </authorList>
    </citation>
    <scope>NUCLEOTIDE SEQUENCE [LARGE SCALE GENOMIC DNA]</scope>
</reference>
<gene>
    <name evidence="1" type="ORF">A2024_05540</name>
</gene>
<sequence>MEDNLIEFNKQLKETNKKACEDVVAFYKELTDFVGTLDPIKLLSQLTLTFIFVPEDKFIEESSDVVKWARWIEFLSGYLLSHEYPKNTKDSVDGNDLKTIESILGKYFNAITIYIATSITDNEKEKETESIIHSAKIHSLYVRGEAYSNQLKDISKDIYTQHNEWFIKTLGFTIAQALHISESIANEYNRRVNEEKHISKEHAHSDVNDMIRRGEAKEENREELETRAGCYYYFGNSDLILSFTLDELVKITGYTKEICKRYLDRLSQNIGYRNAHYPETYLNAHTAPWDYNTLYERPIIINNDKYIVPIPHLFNEVLLHTFYYDLIADKAYWDSGGGKEYGSWLEYKTAEYFSRIFPKNEVYISPKYPNGNELCDVLVLHDRKVFIIQCKTKKMRYESKIGDSYQTLKEDLIKGVKDSFKQAISARDYLVNNKPAKIVLSDCELLLDTEQITDIFPTCVTLGSYQNLITRIANINTALQLFADKQYPWAISLFDLGVVTELIDYPSMFIHYVKRRLSIERTKFQIKADEVDLLNYYFSQGLCFEGEEFMGFDSVGLSGYSNEIDKYMFDKYECKKDICKPKQLMPNNFEEYISTLEKLKSSYKTDCLISLLDLSYNGRESFIKTVEKVKGKTTTDGKLHSATFILKGNALGHTFIAMNADGNMDKLYQQLYGFMVLKKYVTKCKECVGFGSDVKSKNIIDVAIYLSFDWHEDPEIDKMAKEYLKIGEPISLT</sequence>
<dbReference type="AlphaFoldDB" id="A0A1F5RHV1"/>
<dbReference type="Proteomes" id="UP000177230">
    <property type="component" value="Unassembled WGS sequence"/>
</dbReference>
<comment type="caution">
    <text evidence="1">The sequence shown here is derived from an EMBL/GenBank/DDBJ whole genome shotgun (WGS) entry which is preliminary data.</text>
</comment>
<name>A0A1F5RHV1_9BACT</name>